<sequence length="718" mass="79773">MPGGKHSHNQHSDSQPSGSGLVKAVYDTGRERGASATPAPPTFSPQGNRRPAQQTDNMNPSHSHSGSIHTPSRTPNRNFPSMPSSQQTSPHHRNSSNSTHQSRPSQTSSSQFGGSQQQGANVSPSSQIVNVADLSRHLQASLDAFQHKIRTTPGLAASVQDVLIAECRKISQEFNQKQRAVQRQFDAITNEKHELSSQLEQAYRQLNSKSSQLNNANTELNRAKQERDSLKERVAELLRREEQQQKQWAALDLERKTMISEQQSLIAQLQQKVSFQAEQLGGRRGVWMDQHPESSPRRDAIMRLQDPFNSSPVSSQNTKHAPIGHADNGESSRPNNFSDMGSNKMVPTGPANMGSSKFSRRGALPLPSARPQQAPQVPMLQNNFLSTRVSPSERGSGSRPPSATGNKFSAGSQAVTMPFQTLSFGHAPNSSYSAVRNQPSSALVLRSSNSDFNQEYADQFSTIYALTEGWTKSYANQPNLVNDQNISQKNNVLWEFMMNCTYPGRAQDSHSHVMLLLNDYNTRRWFVMRMCVTYCVQEILDVEAFGGYSKQTDQTLSEIKEAEKTRGFTLERRQYLVDQKCRAIKSIISANNYQAYRADRLAYHTKKLRNILGPMLNDNVDRTTAGKDLGVIAVKAWDLSAKMNSSGLTFQIIFPETASKYNASSMIAKDQAPGRGMDLQIKQTRLKLVITPVITIRDDRGTTLIAKNIHQSTVLTMG</sequence>
<feature type="region of interest" description="Disordered" evidence="2">
    <location>
        <begin position="307"/>
        <end position="409"/>
    </location>
</feature>
<organism evidence="3 4">
    <name type="scientific">Glarea lozoyensis (strain ATCC 20868 / MF5171)</name>
    <dbReference type="NCBI Taxonomy" id="1116229"/>
    <lineage>
        <taxon>Eukaryota</taxon>
        <taxon>Fungi</taxon>
        <taxon>Dikarya</taxon>
        <taxon>Ascomycota</taxon>
        <taxon>Pezizomycotina</taxon>
        <taxon>Leotiomycetes</taxon>
        <taxon>Helotiales</taxon>
        <taxon>Helotiaceae</taxon>
        <taxon>Glarea</taxon>
    </lineage>
</organism>
<dbReference type="HOGENOM" id="CLU_384967_0_0_1"/>
<evidence type="ECO:0000256" key="2">
    <source>
        <dbReference type="SAM" id="MobiDB-lite"/>
    </source>
</evidence>
<keyword evidence="1" id="KW-0175">Coiled coil</keyword>
<dbReference type="Proteomes" id="UP000016922">
    <property type="component" value="Unassembled WGS sequence"/>
</dbReference>
<dbReference type="EMBL" id="KE145370">
    <property type="protein sequence ID" value="EPE27166.1"/>
    <property type="molecule type" value="Genomic_DNA"/>
</dbReference>
<dbReference type="KEGG" id="glz:GLAREA_03080"/>
<feature type="region of interest" description="Disordered" evidence="2">
    <location>
        <begin position="1"/>
        <end position="124"/>
    </location>
</feature>
<accession>S3D516</accession>
<name>S3D516_GLAL2</name>
<evidence type="ECO:0000313" key="4">
    <source>
        <dbReference type="Proteomes" id="UP000016922"/>
    </source>
</evidence>
<evidence type="ECO:0000313" key="3">
    <source>
        <dbReference type="EMBL" id="EPE27166.1"/>
    </source>
</evidence>
<feature type="compositionally biased region" description="Polar residues" evidence="2">
    <location>
        <begin position="329"/>
        <end position="341"/>
    </location>
</feature>
<dbReference type="OrthoDB" id="4203839at2759"/>
<dbReference type="OMA" id="EFSKVRC"/>
<dbReference type="GeneID" id="19462136"/>
<feature type="coiled-coil region" evidence="1">
    <location>
        <begin position="185"/>
        <end position="247"/>
    </location>
</feature>
<reference evidence="3 4" key="1">
    <citation type="journal article" date="2013" name="BMC Genomics">
        <title>Genomics-driven discovery of the pneumocandin biosynthetic gene cluster in the fungus Glarea lozoyensis.</title>
        <authorList>
            <person name="Chen L."/>
            <person name="Yue Q."/>
            <person name="Zhang X."/>
            <person name="Xiang M."/>
            <person name="Wang C."/>
            <person name="Li S."/>
            <person name="Che Y."/>
            <person name="Ortiz-Lopez F.J."/>
            <person name="Bills G.F."/>
            <person name="Liu X."/>
            <person name="An Z."/>
        </authorList>
    </citation>
    <scope>NUCLEOTIDE SEQUENCE [LARGE SCALE GENOMIC DNA]</scope>
    <source>
        <strain evidence="4">ATCC 20868 / MF5171</strain>
    </source>
</reference>
<dbReference type="RefSeq" id="XP_008086356.1">
    <property type="nucleotide sequence ID" value="XM_008088165.1"/>
</dbReference>
<gene>
    <name evidence="3" type="ORF">GLAREA_03080</name>
</gene>
<feature type="compositionally biased region" description="Polar residues" evidence="2">
    <location>
        <begin position="370"/>
        <end position="389"/>
    </location>
</feature>
<feature type="compositionally biased region" description="Low complexity" evidence="2">
    <location>
        <begin position="390"/>
        <end position="402"/>
    </location>
</feature>
<keyword evidence="4" id="KW-1185">Reference proteome</keyword>
<protein>
    <submittedName>
        <fullName evidence="3">Uncharacterized protein</fullName>
    </submittedName>
</protein>
<dbReference type="AlphaFoldDB" id="S3D516"/>
<feature type="compositionally biased region" description="Polar residues" evidence="2">
    <location>
        <begin position="307"/>
        <end position="319"/>
    </location>
</feature>
<evidence type="ECO:0000256" key="1">
    <source>
        <dbReference type="SAM" id="Coils"/>
    </source>
</evidence>
<feature type="compositionally biased region" description="Low complexity" evidence="2">
    <location>
        <begin position="105"/>
        <end position="119"/>
    </location>
</feature>
<feature type="compositionally biased region" description="Polar residues" evidence="2">
    <location>
        <begin position="51"/>
        <end position="104"/>
    </location>
</feature>
<proteinExistence type="predicted"/>
<dbReference type="eggNOG" id="ENOG502T05Z">
    <property type="taxonomic scope" value="Eukaryota"/>
</dbReference>